<dbReference type="Gramene" id="mRNA:HanXRQr2_Chr13g0603361">
    <property type="protein sequence ID" value="CDS:HanXRQr2_Chr13g0603361.1"/>
    <property type="gene ID" value="HanXRQr2_Chr13g0603361"/>
</dbReference>
<dbReference type="Proteomes" id="UP000215914">
    <property type="component" value="Chromosome 13"/>
</dbReference>
<evidence type="ECO:0000259" key="7">
    <source>
        <dbReference type="PROSITE" id="PS50888"/>
    </source>
</evidence>
<reference evidence="8 10" key="1">
    <citation type="journal article" date="2017" name="Nature">
        <title>The sunflower genome provides insights into oil metabolism, flowering and Asterid evolution.</title>
        <authorList>
            <person name="Badouin H."/>
            <person name="Gouzy J."/>
            <person name="Grassa C.J."/>
            <person name="Murat F."/>
            <person name="Staton S.E."/>
            <person name="Cottret L."/>
            <person name="Lelandais-Briere C."/>
            <person name="Owens G.L."/>
            <person name="Carrere S."/>
            <person name="Mayjonade B."/>
            <person name="Legrand L."/>
            <person name="Gill N."/>
            <person name="Kane N.C."/>
            <person name="Bowers J.E."/>
            <person name="Hubner S."/>
            <person name="Bellec A."/>
            <person name="Berard A."/>
            <person name="Berges H."/>
            <person name="Blanchet N."/>
            <person name="Boniface M.C."/>
            <person name="Brunel D."/>
            <person name="Catrice O."/>
            <person name="Chaidir N."/>
            <person name="Claudel C."/>
            <person name="Donnadieu C."/>
            <person name="Faraut T."/>
            <person name="Fievet G."/>
            <person name="Helmstetter N."/>
            <person name="King M."/>
            <person name="Knapp S.J."/>
            <person name="Lai Z."/>
            <person name="Le Paslier M.C."/>
            <person name="Lippi Y."/>
            <person name="Lorenzon L."/>
            <person name="Mandel J.R."/>
            <person name="Marage G."/>
            <person name="Marchand G."/>
            <person name="Marquand E."/>
            <person name="Bret-Mestries E."/>
            <person name="Morien E."/>
            <person name="Nambeesan S."/>
            <person name="Nguyen T."/>
            <person name="Pegot-Espagnet P."/>
            <person name="Pouilly N."/>
            <person name="Raftis F."/>
            <person name="Sallet E."/>
            <person name="Schiex T."/>
            <person name="Thomas J."/>
            <person name="Vandecasteele C."/>
            <person name="Vares D."/>
            <person name="Vear F."/>
            <person name="Vautrin S."/>
            <person name="Crespi M."/>
            <person name="Mangin B."/>
            <person name="Burke J.M."/>
            <person name="Salse J."/>
            <person name="Munos S."/>
            <person name="Vincourt P."/>
            <person name="Rieseberg L.H."/>
            <person name="Langlade N.B."/>
        </authorList>
    </citation>
    <scope>NUCLEOTIDE SEQUENCE [LARGE SCALE GENOMIC DNA]</scope>
    <source>
        <strain evidence="10">cv. SF193</strain>
        <tissue evidence="8">Leaves</tissue>
    </source>
</reference>
<dbReference type="InterPro" id="IPR025610">
    <property type="entry name" value="MYC/MYB_N"/>
</dbReference>
<gene>
    <name evidence="9" type="ORF">HannXRQ_Chr13g0414301</name>
    <name evidence="8" type="ORF">HanXRQr2_Chr13g0603361</name>
</gene>
<evidence type="ECO:0000256" key="1">
    <source>
        <dbReference type="ARBA" id="ARBA00004123"/>
    </source>
</evidence>
<dbReference type="GO" id="GO:0005634">
    <property type="term" value="C:nucleus"/>
    <property type="evidence" value="ECO:0000318"/>
    <property type="project" value="GO_Central"/>
</dbReference>
<dbReference type="GO" id="GO:0003700">
    <property type="term" value="F:DNA-binding transcription factor activity"/>
    <property type="evidence" value="ECO:0000318"/>
    <property type="project" value="GO_Central"/>
</dbReference>
<evidence type="ECO:0000256" key="3">
    <source>
        <dbReference type="ARBA" id="ARBA00023163"/>
    </source>
</evidence>
<keyword evidence="4 5" id="KW-0539">Nucleus</keyword>
<dbReference type="GO" id="GO:0046983">
    <property type="term" value="F:protein dimerization activity"/>
    <property type="evidence" value="ECO:0007669"/>
    <property type="project" value="InterPro"/>
</dbReference>
<protein>
    <recommendedName>
        <fullName evidence="5">Transcription factor</fullName>
        <shortName evidence="5">bHLH transcription factor</shortName>
    </recommendedName>
    <alternativeName>
        <fullName evidence="5">Basic helix-loop-helix protein</fullName>
    </alternativeName>
</protein>
<feature type="domain" description="BHLH" evidence="7">
    <location>
        <begin position="234"/>
        <end position="283"/>
    </location>
</feature>
<dbReference type="AlphaFoldDB" id="A0A251SUJ3"/>
<dbReference type="EMBL" id="CM007902">
    <property type="protein sequence ID" value="OTG02547.1"/>
    <property type="molecule type" value="Genomic_DNA"/>
</dbReference>
<dbReference type="GO" id="GO:0006355">
    <property type="term" value="P:regulation of DNA-templated transcription"/>
    <property type="evidence" value="ECO:0000318"/>
    <property type="project" value="GO_Central"/>
</dbReference>
<dbReference type="PROSITE" id="PS50888">
    <property type="entry name" value="BHLH"/>
    <property type="match status" value="1"/>
</dbReference>
<dbReference type="EMBL" id="MNCJ02000328">
    <property type="protein sequence ID" value="KAF5774670.1"/>
    <property type="molecule type" value="Genomic_DNA"/>
</dbReference>
<dbReference type="PANTHER" id="PTHR11514:SF153">
    <property type="entry name" value="TRANSCRIPTION FACTOR"/>
    <property type="match status" value="1"/>
</dbReference>
<reference evidence="9" key="2">
    <citation type="submission" date="2017-02" db="EMBL/GenBank/DDBJ databases">
        <title>Sunflower complete genome.</title>
        <authorList>
            <person name="Langlade N."/>
            <person name="Munos S."/>
        </authorList>
    </citation>
    <scope>NUCLEOTIDE SEQUENCE [LARGE SCALE GENOMIC DNA]</scope>
    <source>
        <tissue evidence="9">Leaves</tissue>
    </source>
</reference>
<dbReference type="SMART" id="SM00353">
    <property type="entry name" value="HLH"/>
    <property type="match status" value="1"/>
</dbReference>
<dbReference type="SUPFAM" id="SSF47459">
    <property type="entry name" value="HLH, helix-loop-helix DNA-binding domain"/>
    <property type="match status" value="1"/>
</dbReference>
<dbReference type="OrthoDB" id="1926382at2759"/>
<dbReference type="InterPro" id="IPR011598">
    <property type="entry name" value="bHLH_dom"/>
</dbReference>
<evidence type="ECO:0000256" key="2">
    <source>
        <dbReference type="ARBA" id="ARBA00023015"/>
    </source>
</evidence>
<name>A0A251SUJ3_HELAN</name>
<dbReference type="Pfam" id="PF14215">
    <property type="entry name" value="bHLH-MYC_N"/>
    <property type="match status" value="1"/>
</dbReference>
<evidence type="ECO:0000256" key="4">
    <source>
        <dbReference type="ARBA" id="ARBA00023242"/>
    </source>
</evidence>
<dbReference type="InterPro" id="IPR045084">
    <property type="entry name" value="AIB/MYC-like"/>
</dbReference>
<dbReference type="InParanoid" id="A0A251SUJ3"/>
<evidence type="ECO:0000256" key="5">
    <source>
        <dbReference type="RuleBase" id="RU369104"/>
    </source>
</evidence>
<evidence type="ECO:0000313" key="9">
    <source>
        <dbReference type="EMBL" id="OTG02547.1"/>
    </source>
</evidence>
<dbReference type="Pfam" id="PF00010">
    <property type="entry name" value="HLH"/>
    <property type="match status" value="1"/>
</dbReference>
<accession>A0A251SUJ3</accession>
<reference evidence="8" key="3">
    <citation type="submission" date="2020-06" db="EMBL/GenBank/DDBJ databases">
        <title>Helianthus annuus Genome sequencing and assembly Release 2.</title>
        <authorList>
            <person name="Gouzy J."/>
            <person name="Langlade N."/>
            <person name="Munos S."/>
        </authorList>
    </citation>
    <scope>NUCLEOTIDE SEQUENCE</scope>
    <source>
        <tissue evidence="8">Leaves</tissue>
    </source>
</reference>
<dbReference type="Pfam" id="PF22754">
    <property type="entry name" value="bHLH-TF_ACT-like_plant"/>
    <property type="match status" value="1"/>
</dbReference>
<dbReference type="InterPro" id="IPR036638">
    <property type="entry name" value="HLH_DNA-bd_sf"/>
</dbReference>
<feature type="region of interest" description="Disordered" evidence="6">
    <location>
        <begin position="200"/>
        <end position="244"/>
    </location>
</feature>
<evidence type="ECO:0000313" key="8">
    <source>
        <dbReference type="EMBL" id="KAF5774670.1"/>
    </source>
</evidence>
<evidence type="ECO:0000256" key="6">
    <source>
        <dbReference type="SAM" id="MobiDB-lite"/>
    </source>
</evidence>
<keyword evidence="2 5" id="KW-0805">Transcription regulation</keyword>
<dbReference type="InterPro" id="IPR054502">
    <property type="entry name" value="bHLH-TF_ACT-like_plant"/>
</dbReference>
<evidence type="ECO:0000313" key="10">
    <source>
        <dbReference type="Proteomes" id="UP000215914"/>
    </source>
</evidence>
<sequence length="388" mass="43270">MSSLSTSTMPEPSLKTRLKFILQNRPERWLYAIFWQASIDTNGCRVLSWAESYFHDSVPSITIDHETIFGCEDISDIQWLAMSSLSMCFPSGHDVVGRSYSSGSCIWLDTIELKNYNSKRTEDVRVHGIKSLVCIPTKHGVVELGSCDSATQDGGLIQLTKSVFDSAIFFNINRNNILGCENPSKYTHDYASESHEEVMSMKKMKMSSTTDVTRVPKPRGRRAKAVAVAPPETVGPGPHVEAERQRREKLNQLFYALRSVVPHVSNMNKASLLADAVTYINELKSKIQTLEKNKMIGSRTATVDHSRADEIEVEVMLLGSDAMIRVQSANVNHPAAKLMDALKILDLRVHYASVSSVKGLMLQEVIVKIPSGFTCEEDTLRLAILDKM</sequence>
<dbReference type="PANTHER" id="PTHR11514">
    <property type="entry name" value="MYC"/>
    <property type="match status" value="1"/>
</dbReference>
<comment type="subcellular location">
    <subcellularLocation>
        <location evidence="1 5">Nucleus</location>
    </subcellularLocation>
</comment>
<dbReference type="GO" id="GO:0000976">
    <property type="term" value="F:transcription cis-regulatory region binding"/>
    <property type="evidence" value="ECO:0000318"/>
    <property type="project" value="GO_Central"/>
</dbReference>
<keyword evidence="3 5" id="KW-0804">Transcription</keyword>
<dbReference type="OMA" id="FHEEMDL"/>
<proteinExistence type="predicted"/>
<organism evidence="9 10">
    <name type="scientific">Helianthus annuus</name>
    <name type="common">Common sunflower</name>
    <dbReference type="NCBI Taxonomy" id="4232"/>
    <lineage>
        <taxon>Eukaryota</taxon>
        <taxon>Viridiplantae</taxon>
        <taxon>Streptophyta</taxon>
        <taxon>Embryophyta</taxon>
        <taxon>Tracheophyta</taxon>
        <taxon>Spermatophyta</taxon>
        <taxon>Magnoliopsida</taxon>
        <taxon>eudicotyledons</taxon>
        <taxon>Gunneridae</taxon>
        <taxon>Pentapetalae</taxon>
        <taxon>asterids</taxon>
        <taxon>campanulids</taxon>
        <taxon>Asterales</taxon>
        <taxon>Asteraceae</taxon>
        <taxon>Asteroideae</taxon>
        <taxon>Heliantheae alliance</taxon>
        <taxon>Heliantheae</taxon>
        <taxon>Helianthus</taxon>
    </lineage>
</organism>
<keyword evidence="10" id="KW-1185">Reference proteome</keyword>
<dbReference type="Gene3D" id="4.10.280.10">
    <property type="entry name" value="Helix-loop-helix DNA-binding domain"/>
    <property type="match status" value="1"/>
</dbReference>